<dbReference type="InterPro" id="IPR007115">
    <property type="entry name" value="6-PTP_synth/QueD"/>
</dbReference>
<keyword evidence="7" id="KW-0783">Tetrahydrobiopterin biosynthesis</keyword>
<comment type="pathway">
    <text evidence="2">Cofactor biosynthesis; tetrahydrobiopterin biosynthesis; tetrahydrobiopterin from 7,8-dihydroneopterin triphosphate: step 1/3.</text>
</comment>
<evidence type="ECO:0000256" key="6">
    <source>
        <dbReference type="ARBA" id="ARBA00022833"/>
    </source>
</evidence>
<comment type="cofactor">
    <cofactor evidence="1">
        <name>Zn(2+)</name>
        <dbReference type="ChEBI" id="CHEBI:29105"/>
    </cofactor>
</comment>
<evidence type="ECO:0000256" key="8">
    <source>
        <dbReference type="ARBA" id="ARBA00023239"/>
    </source>
</evidence>
<organism evidence="9 10">
    <name type="scientific">Fragariocoptes setiger</name>
    <dbReference type="NCBI Taxonomy" id="1670756"/>
    <lineage>
        <taxon>Eukaryota</taxon>
        <taxon>Metazoa</taxon>
        <taxon>Ecdysozoa</taxon>
        <taxon>Arthropoda</taxon>
        <taxon>Chelicerata</taxon>
        <taxon>Arachnida</taxon>
        <taxon>Acari</taxon>
        <taxon>Acariformes</taxon>
        <taxon>Trombidiformes</taxon>
        <taxon>Prostigmata</taxon>
        <taxon>Eupodina</taxon>
        <taxon>Eriophyoidea</taxon>
        <taxon>Phytoptidae</taxon>
        <taxon>Fragariocoptes</taxon>
    </lineage>
</organism>
<comment type="similarity">
    <text evidence="3">Belongs to the PTPS family.</text>
</comment>
<dbReference type="EMBL" id="JAIFTH010000124">
    <property type="protein sequence ID" value="KAG9510543.1"/>
    <property type="molecule type" value="Genomic_DNA"/>
</dbReference>
<feature type="non-terminal residue" evidence="9">
    <location>
        <position position="1"/>
    </location>
</feature>
<evidence type="ECO:0000256" key="5">
    <source>
        <dbReference type="ARBA" id="ARBA00022723"/>
    </source>
</evidence>
<name>A0ABQ7SAU5_9ACAR</name>
<proteinExistence type="inferred from homology"/>
<dbReference type="EC" id="4.2.3.12" evidence="4"/>
<reference evidence="9 10" key="1">
    <citation type="submission" date="2020-10" db="EMBL/GenBank/DDBJ databases">
        <authorList>
            <person name="Klimov P.B."/>
            <person name="Dyachkov S.M."/>
            <person name="Chetverikov P.E."/>
        </authorList>
    </citation>
    <scope>NUCLEOTIDE SEQUENCE [LARGE SCALE GENOMIC DNA]</scope>
    <source>
        <strain evidence="9">BMOC 18-1129-001#AD2665</strain>
        <tissue evidence="9">Entire mites</tissue>
    </source>
</reference>
<keyword evidence="5" id="KW-0479">Metal-binding</keyword>
<keyword evidence="10" id="KW-1185">Reference proteome</keyword>
<dbReference type="SUPFAM" id="SSF55620">
    <property type="entry name" value="Tetrahydrobiopterin biosynthesis enzymes-like"/>
    <property type="match status" value="1"/>
</dbReference>
<evidence type="ECO:0000313" key="10">
    <source>
        <dbReference type="Proteomes" id="UP000825002"/>
    </source>
</evidence>
<dbReference type="Pfam" id="PF01242">
    <property type="entry name" value="PTPS"/>
    <property type="match status" value="1"/>
</dbReference>
<evidence type="ECO:0000313" key="9">
    <source>
        <dbReference type="EMBL" id="KAG9510543.1"/>
    </source>
</evidence>
<protein>
    <recommendedName>
        <fullName evidence="4">6-pyruvoyltetrahydropterin synthase</fullName>
        <ecNumber evidence="4">4.2.3.12</ecNumber>
    </recommendedName>
</protein>
<sequence length="153" mass="17691">MTGHIAYLQRSEQFCAGHRMHNPKFDVSTNKKIFGKCNNDNGHGHNYTLVVTVKGMVDKDTGMVINLFDLKRYIHQIVEPLDHKMLNKDIEYFLAPDTTNDTSIDTSTINIPSAENIALYVWNEMEKVLPENVKMHRVKLYETDKNCVEYRGE</sequence>
<evidence type="ECO:0000256" key="7">
    <source>
        <dbReference type="ARBA" id="ARBA00023007"/>
    </source>
</evidence>
<evidence type="ECO:0000256" key="4">
    <source>
        <dbReference type="ARBA" id="ARBA00013100"/>
    </source>
</evidence>
<dbReference type="InterPro" id="IPR022470">
    <property type="entry name" value="PTPS_Cys_AS"/>
</dbReference>
<comment type="caution">
    <text evidence="9">The sequence shown here is derived from an EMBL/GenBank/DDBJ whole genome shotgun (WGS) entry which is preliminary data.</text>
</comment>
<dbReference type="PANTHER" id="PTHR12589:SF7">
    <property type="entry name" value="6-PYRUVOYL TETRAHYDROBIOPTERIN SYNTHASE"/>
    <property type="match status" value="1"/>
</dbReference>
<evidence type="ECO:0000256" key="2">
    <source>
        <dbReference type="ARBA" id="ARBA00005126"/>
    </source>
</evidence>
<evidence type="ECO:0000256" key="3">
    <source>
        <dbReference type="ARBA" id="ARBA00009164"/>
    </source>
</evidence>
<dbReference type="PROSITE" id="PS00987">
    <property type="entry name" value="PTPS_1"/>
    <property type="match status" value="1"/>
</dbReference>
<dbReference type="InterPro" id="IPR038418">
    <property type="entry name" value="6-PTP_synth/QueD_sf"/>
</dbReference>
<keyword evidence="8" id="KW-0456">Lyase</keyword>
<dbReference type="PANTHER" id="PTHR12589">
    <property type="entry name" value="PYRUVOYL TETRAHYDROBIOPTERIN SYNTHASE"/>
    <property type="match status" value="1"/>
</dbReference>
<dbReference type="Proteomes" id="UP000825002">
    <property type="component" value="Unassembled WGS sequence"/>
</dbReference>
<evidence type="ECO:0000256" key="1">
    <source>
        <dbReference type="ARBA" id="ARBA00001947"/>
    </source>
</evidence>
<gene>
    <name evidence="9" type="primary">PTS</name>
    <name evidence="9" type="ORF">GZH46_00908</name>
</gene>
<dbReference type="Gene3D" id="3.30.479.10">
    <property type="entry name" value="6-pyruvoyl tetrahydropterin synthase/QueD"/>
    <property type="match status" value="1"/>
</dbReference>
<keyword evidence="6" id="KW-0862">Zinc</keyword>
<accession>A0ABQ7SAU5</accession>